<dbReference type="EMBL" id="OV725082">
    <property type="protein sequence ID" value="CAH1404536.1"/>
    <property type="molecule type" value="Genomic_DNA"/>
</dbReference>
<evidence type="ECO:0000256" key="6">
    <source>
        <dbReference type="ARBA" id="ARBA00023034"/>
    </source>
</evidence>
<evidence type="ECO:0000256" key="3">
    <source>
        <dbReference type="ARBA" id="ARBA00022679"/>
    </source>
</evidence>
<organism evidence="10 11">
    <name type="scientific">Nezara viridula</name>
    <name type="common">Southern green stink bug</name>
    <name type="synonym">Cimex viridulus</name>
    <dbReference type="NCBI Taxonomy" id="85310"/>
    <lineage>
        <taxon>Eukaryota</taxon>
        <taxon>Metazoa</taxon>
        <taxon>Ecdysozoa</taxon>
        <taxon>Arthropoda</taxon>
        <taxon>Hexapoda</taxon>
        <taxon>Insecta</taxon>
        <taxon>Pterygota</taxon>
        <taxon>Neoptera</taxon>
        <taxon>Paraneoptera</taxon>
        <taxon>Hemiptera</taxon>
        <taxon>Heteroptera</taxon>
        <taxon>Panheteroptera</taxon>
        <taxon>Pentatomomorpha</taxon>
        <taxon>Pentatomoidea</taxon>
        <taxon>Pentatomidae</taxon>
        <taxon>Pentatominae</taxon>
        <taxon>Nezara</taxon>
    </lineage>
</organism>
<evidence type="ECO:0000313" key="11">
    <source>
        <dbReference type="Proteomes" id="UP001152798"/>
    </source>
</evidence>
<feature type="transmembrane region" description="Helical" evidence="9">
    <location>
        <begin position="9"/>
        <end position="31"/>
    </location>
</feature>
<dbReference type="InterPro" id="IPR018011">
    <property type="entry name" value="Carb_sulfotrans_8-10"/>
</dbReference>
<dbReference type="GO" id="GO:0000139">
    <property type="term" value="C:Golgi membrane"/>
    <property type="evidence" value="ECO:0007669"/>
    <property type="project" value="UniProtKB-SubCell"/>
</dbReference>
<dbReference type="Proteomes" id="UP001152798">
    <property type="component" value="Chromosome 6"/>
</dbReference>
<proteinExistence type="inferred from homology"/>
<evidence type="ECO:0000256" key="7">
    <source>
        <dbReference type="ARBA" id="ARBA00023136"/>
    </source>
</evidence>
<keyword evidence="6 9" id="KW-0333">Golgi apparatus</keyword>
<accession>A0A9P0HM49</accession>
<dbReference type="AlphaFoldDB" id="A0A9P0HM49"/>
<keyword evidence="4 9" id="KW-0812">Transmembrane</keyword>
<dbReference type="Pfam" id="PF03567">
    <property type="entry name" value="Sulfotransfer_2"/>
    <property type="match status" value="1"/>
</dbReference>
<gene>
    <name evidence="10" type="ORF">NEZAVI_LOCUS12931</name>
</gene>
<keyword evidence="9" id="KW-0735">Signal-anchor</keyword>
<dbReference type="OrthoDB" id="2019940at2759"/>
<sequence>MRKLIWRKIVIPSFLLISTFILITTLKQIYYHQNEEFHLSPKGLKAILTKTEQENKRRIERVEETCRAYNLGLYKSDGSKPGFKYPPTPQYSVYYFDINHNIAYCPVYKAGSTTWLHNLCLLNGEREENIKGKQISEVARNLFPELDGELAEMRFPQCKRLLCVRHPFDRILSAYRDKLESRDRAPQHGTLHYYKRWGSKIRNKFRTSGKIEPTFEEFVKFLLQTDLLAYSDDHWIPYNAYCTPCLLRYDYIAKVETLTEDQLFFIHSQMLGAWITPSKHHSSKKISSIVAMDYFSQLTKEQVNNLYQKYKLDFEMFDYSIQPYLDYAK</sequence>
<dbReference type="EC" id="2.8.2.-" evidence="9"/>
<dbReference type="InterPro" id="IPR005331">
    <property type="entry name" value="Sulfotransferase"/>
</dbReference>
<evidence type="ECO:0000256" key="9">
    <source>
        <dbReference type="RuleBase" id="RU364020"/>
    </source>
</evidence>
<dbReference type="InterPro" id="IPR027417">
    <property type="entry name" value="P-loop_NTPase"/>
</dbReference>
<dbReference type="PANTHER" id="PTHR12137:SF54">
    <property type="entry name" value="CARBOHYDRATE SULFOTRANSFERASE"/>
    <property type="match status" value="1"/>
</dbReference>
<evidence type="ECO:0000256" key="4">
    <source>
        <dbReference type="ARBA" id="ARBA00022692"/>
    </source>
</evidence>
<evidence type="ECO:0000256" key="1">
    <source>
        <dbReference type="ARBA" id="ARBA00004323"/>
    </source>
</evidence>
<dbReference type="PANTHER" id="PTHR12137">
    <property type="entry name" value="CARBOHYDRATE SULFOTRANSFERASE"/>
    <property type="match status" value="1"/>
</dbReference>
<dbReference type="GO" id="GO:0016051">
    <property type="term" value="P:carbohydrate biosynthetic process"/>
    <property type="evidence" value="ECO:0007669"/>
    <property type="project" value="InterPro"/>
</dbReference>
<comment type="similarity">
    <text evidence="2 9">Belongs to the sulfotransferase 2 family.</text>
</comment>
<keyword evidence="8 9" id="KW-0325">Glycoprotein</keyword>
<keyword evidence="9" id="KW-0119">Carbohydrate metabolism</keyword>
<evidence type="ECO:0000256" key="2">
    <source>
        <dbReference type="ARBA" id="ARBA00006339"/>
    </source>
</evidence>
<reference evidence="10" key="1">
    <citation type="submission" date="2022-01" db="EMBL/GenBank/DDBJ databases">
        <authorList>
            <person name="King R."/>
        </authorList>
    </citation>
    <scope>NUCLEOTIDE SEQUENCE</scope>
</reference>
<keyword evidence="5 9" id="KW-1133">Transmembrane helix</keyword>
<dbReference type="SUPFAM" id="SSF52540">
    <property type="entry name" value="P-loop containing nucleoside triphosphate hydrolases"/>
    <property type="match status" value="1"/>
</dbReference>
<protein>
    <recommendedName>
        <fullName evidence="9">Carbohydrate sulfotransferase</fullName>
        <ecNumber evidence="9">2.8.2.-</ecNumber>
    </recommendedName>
</protein>
<keyword evidence="11" id="KW-1185">Reference proteome</keyword>
<evidence type="ECO:0000313" key="10">
    <source>
        <dbReference type="EMBL" id="CAH1404536.1"/>
    </source>
</evidence>
<name>A0A9P0HM49_NEZVI</name>
<evidence type="ECO:0000256" key="8">
    <source>
        <dbReference type="ARBA" id="ARBA00023180"/>
    </source>
</evidence>
<comment type="subcellular location">
    <subcellularLocation>
        <location evidence="1 9">Golgi apparatus membrane</location>
        <topology evidence="1 9">Single-pass type II membrane protein</topology>
    </subcellularLocation>
</comment>
<keyword evidence="7 9" id="KW-0472">Membrane</keyword>
<evidence type="ECO:0000256" key="5">
    <source>
        <dbReference type="ARBA" id="ARBA00022989"/>
    </source>
</evidence>
<dbReference type="GO" id="GO:0008146">
    <property type="term" value="F:sulfotransferase activity"/>
    <property type="evidence" value="ECO:0007669"/>
    <property type="project" value="InterPro"/>
</dbReference>
<keyword evidence="3 9" id="KW-0808">Transferase</keyword>